<proteinExistence type="inferred from homology"/>
<organism evidence="9">
    <name type="scientific">uncultured Eubacteriales bacterium</name>
    <dbReference type="NCBI Taxonomy" id="172733"/>
    <lineage>
        <taxon>Bacteria</taxon>
        <taxon>Bacillati</taxon>
        <taxon>Bacillota</taxon>
        <taxon>Clostridia</taxon>
        <taxon>Eubacteriales</taxon>
        <taxon>environmental samples</taxon>
    </lineage>
</organism>
<evidence type="ECO:0000256" key="3">
    <source>
        <dbReference type="ARBA" id="ARBA00022475"/>
    </source>
</evidence>
<comment type="subcellular location">
    <subcellularLocation>
        <location evidence="1 7">Cell membrane</location>
        <topology evidence="1 7">Multi-pass membrane protein</topology>
    </subcellularLocation>
</comment>
<dbReference type="InterPro" id="IPR025966">
    <property type="entry name" value="OppC_N"/>
</dbReference>
<gene>
    <name evidence="9" type="primary">dppC</name>
    <name evidence="9" type="ORF">KL86CLO1_10351</name>
</gene>
<evidence type="ECO:0000256" key="7">
    <source>
        <dbReference type="RuleBase" id="RU363032"/>
    </source>
</evidence>
<reference evidence="9" key="1">
    <citation type="submission" date="2016-04" db="EMBL/GenBank/DDBJ databases">
        <authorList>
            <person name="Evans L.H."/>
            <person name="Alamgir A."/>
            <person name="Owens N."/>
            <person name="Weber N.D."/>
            <person name="Virtaneva K."/>
            <person name="Barbian K."/>
            <person name="Babar A."/>
            <person name="Rosenke K."/>
        </authorList>
    </citation>
    <scope>NUCLEOTIDE SEQUENCE</scope>
    <source>
        <strain evidence="9">86</strain>
    </source>
</reference>
<comment type="similarity">
    <text evidence="7">Belongs to the binding-protein-dependent transport system permease family.</text>
</comment>
<dbReference type="GO" id="GO:0055085">
    <property type="term" value="P:transmembrane transport"/>
    <property type="evidence" value="ECO:0007669"/>
    <property type="project" value="InterPro"/>
</dbReference>
<evidence type="ECO:0000256" key="6">
    <source>
        <dbReference type="ARBA" id="ARBA00023136"/>
    </source>
</evidence>
<dbReference type="EMBL" id="FLUN01000001">
    <property type="protein sequence ID" value="SBV93218.1"/>
    <property type="molecule type" value="Genomic_DNA"/>
</dbReference>
<evidence type="ECO:0000256" key="1">
    <source>
        <dbReference type="ARBA" id="ARBA00004651"/>
    </source>
</evidence>
<name>A0A212J170_9FIRM</name>
<feature type="transmembrane region" description="Helical" evidence="7">
    <location>
        <begin position="201"/>
        <end position="222"/>
    </location>
</feature>
<dbReference type="Pfam" id="PF12911">
    <property type="entry name" value="OppC_N"/>
    <property type="match status" value="1"/>
</dbReference>
<keyword evidence="5 7" id="KW-1133">Transmembrane helix</keyword>
<feature type="domain" description="ABC transmembrane type-1" evidence="8">
    <location>
        <begin position="88"/>
        <end position="279"/>
    </location>
</feature>
<keyword evidence="3" id="KW-1003">Cell membrane</keyword>
<feature type="transmembrane region" description="Helical" evidence="7">
    <location>
        <begin position="28"/>
        <end position="49"/>
    </location>
</feature>
<evidence type="ECO:0000256" key="4">
    <source>
        <dbReference type="ARBA" id="ARBA00022692"/>
    </source>
</evidence>
<dbReference type="InterPro" id="IPR035906">
    <property type="entry name" value="MetI-like_sf"/>
</dbReference>
<dbReference type="InterPro" id="IPR050366">
    <property type="entry name" value="BP-dependent_transpt_permease"/>
</dbReference>
<evidence type="ECO:0000259" key="8">
    <source>
        <dbReference type="PROSITE" id="PS50928"/>
    </source>
</evidence>
<dbReference type="Gene3D" id="1.10.3720.10">
    <property type="entry name" value="MetI-like"/>
    <property type="match status" value="1"/>
</dbReference>
<feature type="transmembrane region" description="Helical" evidence="7">
    <location>
        <begin position="127"/>
        <end position="147"/>
    </location>
</feature>
<dbReference type="NCBIfam" id="NF045476">
    <property type="entry name" value="Opp4C"/>
    <property type="match status" value="1"/>
</dbReference>
<protein>
    <submittedName>
        <fullName evidence="9">Dipeptide transporter membrane component of ABC superfamily</fullName>
    </submittedName>
</protein>
<feature type="transmembrane region" description="Helical" evidence="7">
    <location>
        <begin position="259"/>
        <end position="279"/>
    </location>
</feature>
<evidence type="ECO:0000313" key="9">
    <source>
        <dbReference type="EMBL" id="SBV93218.1"/>
    </source>
</evidence>
<dbReference type="SUPFAM" id="SSF161098">
    <property type="entry name" value="MetI-like"/>
    <property type="match status" value="1"/>
</dbReference>
<dbReference type="PANTHER" id="PTHR43386">
    <property type="entry name" value="OLIGOPEPTIDE TRANSPORT SYSTEM PERMEASE PROTEIN APPC"/>
    <property type="match status" value="1"/>
</dbReference>
<feature type="transmembrane region" description="Helical" evidence="7">
    <location>
        <begin position="153"/>
        <end position="170"/>
    </location>
</feature>
<sequence length="292" mass="31583">MSGKTKRKGGRSTENALRIWRRFCRHRLAVAGLVIILLIVLCAVFASQISPFNPYEISYTFEASPDGVHLLGTDQVGRDVLSRLIFASRVSLLVGLGTVAFTTLLGLVLGLVSGWYGGAADFLIMRIADVFMSFPMLLLIMVISSIVGPGLDRIVFIMGILGWPSVARLVRGNVLSIRQADYAKSAVALGFSTPRILLRHVLPNTLGPILVQATFGIAQAIIMESALSFLGMGVNPPTASWGNMLTDAQSLTTLTEKPWLWVPPGIMILLCVLAFNFVGDGLRDALDPKTNK</sequence>
<evidence type="ECO:0000256" key="5">
    <source>
        <dbReference type="ARBA" id="ARBA00022989"/>
    </source>
</evidence>
<dbReference type="InterPro" id="IPR000515">
    <property type="entry name" value="MetI-like"/>
</dbReference>
<dbReference type="GO" id="GO:0005886">
    <property type="term" value="C:plasma membrane"/>
    <property type="evidence" value="ECO:0007669"/>
    <property type="project" value="UniProtKB-SubCell"/>
</dbReference>
<dbReference type="Pfam" id="PF00528">
    <property type="entry name" value="BPD_transp_1"/>
    <property type="match status" value="1"/>
</dbReference>
<keyword evidence="2 7" id="KW-0813">Transport</keyword>
<dbReference type="CDD" id="cd06261">
    <property type="entry name" value="TM_PBP2"/>
    <property type="match status" value="1"/>
</dbReference>
<keyword evidence="6 7" id="KW-0472">Membrane</keyword>
<feature type="transmembrane region" description="Helical" evidence="7">
    <location>
        <begin position="90"/>
        <end position="115"/>
    </location>
</feature>
<dbReference type="PROSITE" id="PS50928">
    <property type="entry name" value="ABC_TM1"/>
    <property type="match status" value="1"/>
</dbReference>
<accession>A0A212J170</accession>
<keyword evidence="4 7" id="KW-0812">Transmembrane</keyword>
<dbReference type="AlphaFoldDB" id="A0A212J170"/>
<dbReference type="PANTHER" id="PTHR43386:SF1">
    <property type="entry name" value="D,D-DIPEPTIDE TRANSPORT SYSTEM PERMEASE PROTEIN DDPC-RELATED"/>
    <property type="match status" value="1"/>
</dbReference>
<dbReference type="InterPro" id="IPR053523">
    <property type="entry name" value="Oligopeptide_permease_AppC"/>
</dbReference>
<evidence type="ECO:0000256" key="2">
    <source>
        <dbReference type="ARBA" id="ARBA00022448"/>
    </source>
</evidence>